<dbReference type="EMBL" id="MF417885">
    <property type="protein sequence ID" value="ASN69070.1"/>
    <property type="molecule type" value="Genomic_DNA"/>
</dbReference>
<accession>A0A2H4J1X9</accession>
<name>A0A2H4J1X9_9CAUD</name>
<organism evidence="1">
    <name type="scientific">uncultured Caudovirales phage</name>
    <dbReference type="NCBI Taxonomy" id="2100421"/>
    <lineage>
        <taxon>Viruses</taxon>
        <taxon>Duplodnaviria</taxon>
        <taxon>Heunggongvirae</taxon>
        <taxon>Uroviricota</taxon>
        <taxon>Caudoviricetes</taxon>
        <taxon>Peduoviridae</taxon>
        <taxon>Maltschvirus</taxon>
        <taxon>Maltschvirus maltsch</taxon>
    </lineage>
</organism>
<gene>
    <name evidence="1" type="ORF">3S9_31</name>
</gene>
<reference evidence="1" key="1">
    <citation type="submission" date="2017-06" db="EMBL/GenBank/DDBJ databases">
        <title>Novel phages from South African skin metaviromes.</title>
        <authorList>
            <person name="van Zyl L.J."/>
            <person name="Abrahams Y."/>
            <person name="Stander E.A."/>
            <person name="Kirby B.M."/>
            <person name="Clavaud C."/>
            <person name="Farcet C."/>
            <person name="Breton L."/>
            <person name="Trindade M.I."/>
        </authorList>
    </citation>
    <scope>NUCLEOTIDE SEQUENCE</scope>
</reference>
<sequence>MAKTDKELAVELTLATIDMVTNHKLQNGAPSLKPVSPKEINEFLKSYYSTLKSLKDS</sequence>
<evidence type="ECO:0000313" key="1">
    <source>
        <dbReference type="EMBL" id="ASN69070.1"/>
    </source>
</evidence>
<proteinExistence type="predicted"/>
<protein>
    <submittedName>
        <fullName evidence="1">Uncharacterized protein</fullName>
    </submittedName>
</protein>